<accession>A0ABU3TQZ6</accession>
<evidence type="ECO:0008006" key="3">
    <source>
        <dbReference type="Google" id="ProtNLM"/>
    </source>
</evidence>
<reference evidence="1 2" key="1">
    <citation type="submission" date="2023-09" db="EMBL/GenBank/DDBJ databases">
        <title>Aquirufa genomes.</title>
        <authorList>
            <person name="Pitt A."/>
        </authorList>
    </citation>
    <scope>NUCLEOTIDE SEQUENCE [LARGE SCALE GENOMIC DNA]</scope>
    <source>
        <strain evidence="1 2">LEOWEIH-7C</strain>
    </source>
</reference>
<dbReference type="Proteomes" id="UP001249959">
    <property type="component" value="Unassembled WGS sequence"/>
</dbReference>
<organism evidence="1 2">
    <name type="scientific">Aquirufa regiilacus</name>
    <dbReference type="NCBI Taxonomy" id="3024868"/>
    <lineage>
        <taxon>Bacteria</taxon>
        <taxon>Pseudomonadati</taxon>
        <taxon>Bacteroidota</taxon>
        <taxon>Cytophagia</taxon>
        <taxon>Cytophagales</taxon>
        <taxon>Flectobacillaceae</taxon>
        <taxon>Aquirufa</taxon>
    </lineage>
</organism>
<evidence type="ECO:0000313" key="2">
    <source>
        <dbReference type="Proteomes" id="UP001249959"/>
    </source>
</evidence>
<gene>
    <name evidence="1" type="ORF">PQG45_04505</name>
</gene>
<comment type="caution">
    <text evidence="1">The sequence shown here is derived from an EMBL/GenBank/DDBJ whole genome shotgun (WGS) entry which is preliminary data.</text>
</comment>
<keyword evidence="2" id="KW-1185">Reference proteome</keyword>
<proteinExistence type="predicted"/>
<evidence type="ECO:0000313" key="1">
    <source>
        <dbReference type="EMBL" id="MDU0808293.1"/>
    </source>
</evidence>
<sequence length="251" mass="28139">MLILNYGKIPCNQDYLTMIKKIYLLAFLVFAGQQIQAQHWKWTVGLNSTDYQYKSSTGEAIDFIKPLGGMHASFRYNKELIDTTDLISKFSKTAIFFGNHQKLAKIASLFRYELGVNINQFNATGDDKNFIVNYQTNFVGLHAAFGPEVKVYKGFSIALQGNLGAQKLFSGVQTLISNNNNANYDLADNENFSPIHVMLGYNLEIHKILTDKTSVFVSYQKSSTFHGWTAGKPSLNFAPTSLSIGLKISKF</sequence>
<dbReference type="EMBL" id="JAVNWW010000001">
    <property type="protein sequence ID" value="MDU0808293.1"/>
    <property type="molecule type" value="Genomic_DNA"/>
</dbReference>
<protein>
    <recommendedName>
        <fullName evidence="3">Outer membrane protein beta-barrel domain-containing protein</fullName>
    </recommendedName>
</protein>
<name>A0ABU3TQZ6_9BACT</name>